<organism evidence="2">
    <name type="scientific">Candidatus Kentrum eta</name>
    <dbReference type="NCBI Taxonomy" id="2126337"/>
    <lineage>
        <taxon>Bacteria</taxon>
        <taxon>Pseudomonadati</taxon>
        <taxon>Pseudomonadota</taxon>
        <taxon>Gammaproteobacteria</taxon>
        <taxon>Candidatus Kentrum</taxon>
    </lineage>
</organism>
<dbReference type="EMBL" id="CAADFG010000180">
    <property type="protein sequence ID" value="VFK00052.1"/>
    <property type="molecule type" value="Genomic_DNA"/>
</dbReference>
<evidence type="ECO:0000313" key="3">
    <source>
        <dbReference type="EMBL" id="VFK04542.1"/>
    </source>
</evidence>
<name>A0A450V692_9GAMM</name>
<sequence>MPYFIYKIAPGNTLSSLESFDKFPDAKKRVRTLREDLTAQDEHVFRIVFAGDTEEAERLLKEKRESHPEGE</sequence>
<reference evidence="2" key="1">
    <citation type="submission" date="2019-02" db="EMBL/GenBank/DDBJ databases">
        <authorList>
            <person name="Gruber-Vodicka R. H."/>
            <person name="Seah K. B. B."/>
        </authorList>
    </citation>
    <scope>NUCLEOTIDE SEQUENCE</scope>
    <source>
        <strain evidence="3">BECK_SA2B12</strain>
        <strain evidence="1">BECK_SA2B15</strain>
        <strain evidence="2">BECK_SA2B20</strain>
    </source>
</reference>
<evidence type="ECO:0000313" key="2">
    <source>
        <dbReference type="EMBL" id="VFK00323.1"/>
    </source>
</evidence>
<protein>
    <submittedName>
        <fullName evidence="2">Uncharacterized protein</fullName>
    </submittedName>
</protein>
<gene>
    <name evidence="1" type="ORF">BECKH772A_GA0070896_101804</name>
    <name evidence="2" type="ORF">BECKH772B_GA0070898_101864</name>
    <name evidence="3" type="ORF">BECKH772C_GA0070978_101884</name>
</gene>
<dbReference type="EMBL" id="CAADFI010000186">
    <property type="protein sequence ID" value="VFK00323.1"/>
    <property type="molecule type" value="Genomic_DNA"/>
</dbReference>
<dbReference type="AlphaFoldDB" id="A0A450V692"/>
<proteinExistence type="predicted"/>
<accession>A0A450V692</accession>
<dbReference type="EMBL" id="CAADFJ010000188">
    <property type="protein sequence ID" value="VFK04542.1"/>
    <property type="molecule type" value="Genomic_DNA"/>
</dbReference>
<evidence type="ECO:0000313" key="1">
    <source>
        <dbReference type="EMBL" id="VFK00052.1"/>
    </source>
</evidence>